<dbReference type="OrthoDB" id="4306236at2759"/>
<reference evidence="2 3" key="1">
    <citation type="journal article" date="2015" name="Mol. Plant Microbe Interact.">
        <title>Genome, transcriptome, and functional analyses of Penicillium expansum provide new insights into secondary metabolism and pathogenicity.</title>
        <authorList>
            <person name="Ballester A.R."/>
            <person name="Marcet-Houben M."/>
            <person name="Levin E."/>
            <person name="Sela N."/>
            <person name="Selma-Lazaro C."/>
            <person name="Carmona L."/>
            <person name="Wisniewski M."/>
            <person name="Droby S."/>
            <person name="Gonzalez-Candelas L."/>
            <person name="Gabaldon T."/>
        </authorList>
    </citation>
    <scope>NUCLEOTIDE SEQUENCE [LARGE SCALE GENOMIC DNA]</scope>
    <source>
        <strain evidence="2 3">PHI-1</strain>
    </source>
</reference>
<protein>
    <submittedName>
        <fullName evidence="2">Uncharacterized protein</fullName>
    </submittedName>
</protein>
<dbReference type="PhylomeDB" id="A0A0A2LAH1"/>
<dbReference type="STRING" id="40296.A0A0A2LAH1"/>
<evidence type="ECO:0000256" key="1">
    <source>
        <dbReference type="SAM" id="MobiDB-lite"/>
    </source>
</evidence>
<sequence>MAEPETRKSYLDLGGSFLKDLPNSIKRYPYEGESSFLRIFNLELNHPESSGHEKSDFILFHVSREMIETLFNSSDEPTTLTKSCSSFDLDEQLILIKMVSPEHSSATGAIDRAITADLLPMGLFKCITTYASTTIQGRTRGKQPDQGWGPRRPPRDYQRRPSVVLEVAWSGSDSKLHSDVRFWLDPADGNARICLTLRVDKHEPAIRIEKWKLQDGRPHRFQMIRMTRVSNQISVTNDPLIIPFEDLFLRPPSTPAERDIQITQQALEDIAETIWEIQGF</sequence>
<dbReference type="HOGENOM" id="CLU_058490_3_2_1"/>
<organism evidence="2 3">
    <name type="scientific">Penicillium italicum</name>
    <name type="common">Blue mold</name>
    <dbReference type="NCBI Taxonomy" id="40296"/>
    <lineage>
        <taxon>Eukaryota</taxon>
        <taxon>Fungi</taxon>
        <taxon>Dikarya</taxon>
        <taxon>Ascomycota</taxon>
        <taxon>Pezizomycotina</taxon>
        <taxon>Eurotiomycetes</taxon>
        <taxon>Eurotiomycetidae</taxon>
        <taxon>Eurotiales</taxon>
        <taxon>Aspergillaceae</taxon>
        <taxon>Penicillium</taxon>
    </lineage>
</organism>
<dbReference type="AlphaFoldDB" id="A0A0A2LAH1"/>
<accession>A0A0A2LAH1</accession>
<dbReference type="EMBL" id="JQGA01000343">
    <property type="protein sequence ID" value="KGO76168.1"/>
    <property type="molecule type" value="Genomic_DNA"/>
</dbReference>
<dbReference type="OMA" id="AETIWEI"/>
<evidence type="ECO:0000313" key="2">
    <source>
        <dbReference type="EMBL" id="KGO76168.1"/>
    </source>
</evidence>
<keyword evidence="3" id="KW-1185">Reference proteome</keyword>
<dbReference type="Proteomes" id="UP000030104">
    <property type="component" value="Unassembled WGS sequence"/>
</dbReference>
<gene>
    <name evidence="2" type="ORF">PITC_091930</name>
</gene>
<feature type="region of interest" description="Disordered" evidence="1">
    <location>
        <begin position="136"/>
        <end position="157"/>
    </location>
</feature>
<comment type="caution">
    <text evidence="2">The sequence shown here is derived from an EMBL/GenBank/DDBJ whole genome shotgun (WGS) entry which is preliminary data.</text>
</comment>
<name>A0A0A2LAH1_PENIT</name>
<proteinExistence type="predicted"/>
<evidence type="ECO:0000313" key="3">
    <source>
        <dbReference type="Proteomes" id="UP000030104"/>
    </source>
</evidence>